<comment type="caution">
    <text evidence="1">The sequence shown here is derived from an EMBL/GenBank/DDBJ whole genome shotgun (WGS) entry which is preliminary data.</text>
</comment>
<gene>
    <name evidence="1" type="ORF">L6452_13683</name>
</gene>
<dbReference type="Proteomes" id="UP001055879">
    <property type="component" value="Linkage Group LG04"/>
</dbReference>
<sequence>MYFLSSLKEGRLLQVLDEHLLLDEGVPKEMIDVSRLAERCLRVKGDERPTMKEVAIELEGILASMVHKHPWVQTTSNEQESEYLLKQVPIDEYEYTNAANTSSITLDSINKHTILPISSGR</sequence>
<name>A0ACB9CIT3_ARCLA</name>
<dbReference type="EMBL" id="CM042050">
    <property type="protein sequence ID" value="KAI3734219.1"/>
    <property type="molecule type" value="Genomic_DNA"/>
</dbReference>
<reference evidence="1 2" key="2">
    <citation type="journal article" date="2022" name="Mol. Ecol. Resour.">
        <title>The genomes of chicory, endive, great burdock and yacon provide insights into Asteraceae paleo-polyploidization history and plant inulin production.</title>
        <authorList>
            <person name="Fan W."/>
            <person name="Wang S."/>
            <person name="Wang H."/>
            <person name="Wang A."/>
            <person name="Jiang F."/>
            <person name="Liu H."/>
            <person name="Zhao H."/>
            <person name="Xu D."/>
            <person name="Zhang Y."/>
        </authorList>
    </citation>
    <scope>NUCLEOTIDE SEQUENCE [LARGE SCALE GENOMIC DNA]</scope>
    <source>
        <strain evidence="2">cv. Niubang</strain>
    </source>
</reference>
<organism evidence="1 2">
    <name type="scientific">Arctium lappa</name>
    <name type="common">Greater burdock</name>
    <name type="synonym">Lappa major</name>
    <dbReference type="NCBI Taxonomy" id="4217"/>
    <lineage>
        <taxon>Eukaryota</taxon>
        <taxon>Viridiplantae</taxon>
        <taxon>Streptophyta</taxon>
        <taxon>Embryophyta</taxon>
        <taxon>Tracheophyta</taxon>
        <taxon>Spermatophyta</taxon>
        <taxon>Magnoliopsida</taxon>
        <taxon>eudicotyledons</taxon>
        <taxon>Gunneridae</taxon>
        <taxon>Pentapetalae</taxon>
        <taxon>asterids</taxon>
        <taxon>campanulids</taxon>
        <taxon>Asterales</taxon>
        <taxon>Asteraceae</taxon>
        <taxon>Carduoideae</taxon>
        <taxon>Cardueae</taxon>
        <taxon>Arctiinae</taxon>
        <taxon>Arctium</taxon>
    </lineage>
</organism>
<keyword evidence="2" id="KW-1185">Reference proteome</keyword>
<proteinExistence type="predicted"/>
<evidence type="ECO:0000313" key="2">
    <source>
        <dbReference type="Proteomes" id="UP001055879"/>
    </source>
</evidence>
<reference evidence="2" key="1">
    <citation type="journal article" date="2022" name="Mol. Ecol. Resour.">
        <title>The genomes of chicory, endive, great burdock and yacon provide insights into Asteraceae palaeo-polyploidization history and plant inulin production.</title>
        <authorList>
            <person name="Fan W."/>
            <person name="Wang S."/>
            <person name="Wang H."/>
            <person name="Wang A."/>
            <person name="Jiang F."/>
            <person name="Liu H."/>
            <person name="Zhao H."/>
            <person name="Xu D."/>
            <person name="Zhang Y."/>
        </authorList>
    </citation>
    <scope>NUCLEOTIDE SEQUENCE [LARGE SCALE GENOMIC DNA]</scope>
    <source>
        <strain evidence="2">cv. Niubang</strain>
    </source>
</reference>
<evidence type="ECO:0000313" key="1">
    <source>
        <dbReference type="EMBL" id="KAI3734219.1"/>
    </source>
</evidence>
<accession>A0ACB9CIT3</accession>
<protein>
    <submittedName>
        <fullName evidence="1">Uncharacterized protein</fullName>
    </submittedName>
</protein>